<dbReference type="Pfam" id="PF01266">
    <property type="entry name" value="DAO"/>
    <property type="match status" value="1"/>
</dbReference>
<dbReference type="PANTHER" id="PTHR13847:SF280">
    <property type="entry name" value="D-AMINO ACID DEHYDROGENASE"/>
    <property type="match status" value="1"/>
</dbReference>
<evidence type="ECO:0000256" key="2">
    <source>
        <dbReference type="ARBA" id="ARBA00023002"/>
    </source>
</evidence>
<dbReference type="Proteomes" id="UP000076066">
    <property type="component" value="Chromosome"/>
</dbReference>
<dbReference type="STRING" id="1549855.AY555_08040"/>
<dbReference type="GO" id="GO:0005737">
    <property type="term" value="C:cytoplasm"/>
    <property type="evidence" value="ECO:0007669"/>
    <property type="project" value="TreeGrafter"/>
</dbReference>
<dbReference type="AlphaFoldDB" id="A0A143DEH4"/>
<keyword evidence="2" id="KW-0560">Oxidoreductase</keyword>
<comment type="similarity">
    <text evidence="1">Belongs to the DadA oxidoreductase family.</text>
</comment>
<name>A0A143DEH4_9PROT</name>
<dbReference type="InterPro" id="IPR006076">
    <property type="entry name" value="FAD-dep_OxRdtase"/>
</dbReference>
<keyword evidence="5" id="KW-1185">Reference proteome</keyword>
<organism evidence="4 5">
    <name type="scientific">Haematospirillum jordaniae</name>
    <dbReference type="NCBI Taxonomy" id="1549855"/>
    <lineage>
        <taxon>Bacteria</taxon>
        <taxon>Pseudomonadati</taxon>
        <taxon>Pseudomonadota</taxon>
        <taxon>Alphaproteobacteria</taxon>
        <taxon>Rhodospirillales</taxon>
        <taxon>Novispirillaceae</taxon>
        <taxon>Haematospirillum</taxon>
    </lineage>
</organism>
<feature type="domain" description="FAD dependent oxidoreductase" evidence="3">
    <location>
        <begin position="2"/>
        <end position="400"/>
    </location>
</feature>
<evidence type="ECO:0000256" key="1">
    <source>
        <dbReference type="ARBA" id="ARBA00009410"/>
    </source>
</evidence>
<dbReference type="GO" id="GO:0005886">
    <property type="term" value="C:plasma membrane"/>
    <property type="evidence" value="ECO:0007669"/>
    <property type="project" value="TreeGrafter"/>
</dbReference>
<gene>
    <name evidence="4" type="ORF">AY555_08040</name>
</gene>
<dbReference type="PANTHER" id="PTHR13847">
    <property type="entry name" value="SARCOSINE DEHYDROGENASE-RELATED"/>
    <property type="match status" value="1"/>
</dbReference>
<dbReference type="GO" id="GO:0008718">
    <property type="term" value="F:D-amino-acid dehydrogenase activity"/>
    <property type="evidence" value="ECO:0007669"/>
    <property type="project" value="TreeGrafter"/>
</dbReference>
<dbReference type="KEGG" id="hjo:AY555_08040"/>
<evidence type="ECO:0000259" key="3">
    <source>
        <dbReference type="Pfam" id="PF01266"/>
    </source>
</evidence>
<evidence type="ECO:0000313" key="4">
    <source>
        <dbReference type="EMBL" id="AMW35135.1"/>
    </source>
</evidence>
<protein>
    <submittedName>
        <fullName evidence="4">Amino acid dehydrogenase</fullName>
    </submittedName>
</protein>
<accession>A0A143DEH4</accession>
<dbReference type="Gene3D" id="3.50.50.60">
    <property type="entry name" value="FAD/NAD(P)-binding domain"/>
    <property type="match status" value="2"/>
</dbReference>
<dbReference type="Gene3D" id="3.30.9.10">
    <property type="entry name" value="D-Amino Acid Oxidase, subunit A, domain 2"/>
    <property type="match status" value="1"/>
</dbReference>
<dbReference type="InterPro" id="IPR036188">
    <property type="entry name" value="FAD/NAD-bd_sf"/>
</dbReference>
<dbReference type="NCBIfam" id="NF001933">
    <property type="entry name" value="PRK00711.1"/>
    <property type="match status" value="1"/>
</dbReference>
<sequence>MKVLVLGAGVVGTCTAWWLSQDGHEVHVLDRQPAVARETSFANGGQVSVSHATPWASFHTLRKAVGWLGDKDAPLVMPLLRYDPALWRWILRFLVNCPRQAVEKNTLRTVYLALYSRETLKQMRKSLSLEYSCLSKGILHVFRNQHEYDFQCRSAEIMISAGLPQRILNRNELTDIEPALTTKAHELVGGIYSPDDESGDARAFTEALAAKAQQNGVTFHTGIQINHLLYDGTAIGGVSTNMGIYKADAFVIALGSYSPKLLAPLGLHLPVYPAKGYSITIPLADHAPGAPVVSVTDDENKMVFSRLGNRLRAAGTAQMTGWNTTLDQKRADVIRKHATSLFPDAGNYAASEIWCGLRPKTPDSVPYICKTPYRGLFLNTGHGTLGWTMSAGSGRLMADLVSGRTPDIDPTGYGLEKRVY</sequence>
<dbReference type="GO" id="GO:0055130">
    <property type="term" value="P:D-alanine catabolic process"/>
    <property type="evidence" value="ECO:0007669"/>
    <property type="project" value="TreeGrafter"/>
</dbReference>
<reference evidence="4 5" key="1">
    <citation type="submission" date="2016-02" db="EMBL/GenBank/DDBJ databases">
        <title>Complete Genome of H5569, the type strain of the newly described species Haematospirillium jordaniae.</title>
        <authorList>
            <person name="Nicholson A.C."/>
            <person name="Humrighouse B.W."/>
            <person name="Loparov V."/>
            <person name="McQuiston J.R."/>
        </authorList>
    </citation>
    <scope>NUCLEOTIDE SEQUENCE [LARGE SCALE GENOMIC DNA]</scope>
    <source>
        <strain evidence="4 5">H5569</strain>
    </source>
</reference>
<dbReference type="SUPFAM" id="SSF54373">
    <property type="entry name" value="FAD-linked reductases, C-terminal domain"/>
    <property type="match status" value="1"/>
</dbReference>
<proteinExistence type="inferred from homology"/>
<dbReference type="EMBL" id="CP014525">
    <property type="protein sequence ID" value="AMW35135.1"/>
    <property type="molecule type" value="Genomic_DNA"/>
</dbReference>
<dbReference type="SUPFAM" id="SSF51905">
    <property type="entry name" value="FAD/NAD(P)-binding domain"/>
    <property type="match status" value="1"/>
</dbReference>
<evidence type="ECO:0000313" key="5">
    <source>
        <dbReference type="Proteomes" id="UP000076066"/>
    </source>
</evidence>